<keyword evidence="2" id="KW-1185">Reference proteome</keyword>
<evidence type="ECO:0000313" key="2">
    <source>
        <dbReference type="Proteomes" id="UP001190700"/>
    </source>
</evidence>
<proteinExistence type="predicted"/>
<gene>
    <name evidence="1" type="ORF">CYMTET_23035</name>
</gene>
<accession>A0AAE0FZI6</accession>
<evidence type="ECO:0008006" key="3">
    <source>
        <dbReference type="Google" id="ProtNLM"/>
    </source>
</evidence>
<dbReference type="Proteomes" id="UP001190700">
    <property type="component" value="Unassembled WGS sequence"/>
</dbReference>
<name>A0AAE0FZI6_9CHLO</name>
<sequence length="183" mass="20068">MCQANYQCSAFTYQYTYAWCFFKACFNKTSTTWWENLGYELHYIDRGQCSEIDKNEVRTDGRRALLSGSYEHMGTGYCNAGYYAGWDSADATLEACKARCTEEAQCLFFALVEAGTCSRYNSGAGDCSSVVGANDHELYRKLTAAPTTSAPTTTASPTGMCTHTHRKVGGCDPPIHLDVQAGA</sequence>
<comment type="caution">
    <text evidence="1">The sequence shown here is derived from an EMBL/GenBank/DDBJ whole genome shotgun (WGS) entry which is preliminary data.</text>
</comment>
<protein>
    <recommendedName>
        <fullName evidence="3">Apple domain-containing protein</fullName>
    </recommendedName>
</protein>
<organism evidence="1 2">
    <name type="scientific">Cymbomonas tetramitiformis</name>
    <dbReference type="NCBI Taxonomy" id="36881"/>
    <lineage>
        <taxon>Eukaryota</taxon>
        <taxon>Viridiplantae</taxon>
        <taxon>Chlorophyta</taxon>
        <taxon>Pyramimonadophyceae</taxon>
        <taxon>Pyramimonadales</taxon>
        <taxon>Pyramimonadaceae</taxon>
        <taxon>Cymbomonas</taxon>
    </lineage>
</organism>
<dbReference type="AlphaFoldDB" id="A0AAE0FZI6"/>
<reference evidence="1 2" key="1">
    <citation type="journal article" date="2015" name="Genome Biol. Evol.">
        <title>Comparative Genomics of a Bacterivorous Green Alga Reveals Evolutionary Causalities and Consequences of Phago-Mixotrophic Mode of Nutrition.</title>
        <authorList>
            <person name="Burns J.A."/>
            <person name="Paasch A."/>
            <person name="Narechania A."/>
            <person name="Kim E."/>
        </authorList>
    </citation>
    <scope>NUCLEOTIDE SEQUENCE [LARGE SCALE GENOMIC DNA]</scope>
    <source>
        <strain evidence="1 2">PLY_AMNH</strain>
    </source>
</reference>
<evidence type="ECO:0000313" key="1">
    <source>
        <dbReference type="EMBL" id="KAK3268470.1"/>
    </source>
</evidence>
<dbReference type="EMBL" id="LGRX02011813">
    <property type="protein sequence ID" value="KAK3268470.1"/>
    <property type="molecule type" value="Genomic_DNA"/>
</dbReference>